<organism evidence="2">
    <name type="scientific">Zea mays</name>
    <name type="common">Maize</name>
    <dbReference type="NCBI Taxonomy" id="4577"/>
    <lineage>
        <taxon>Eukaryota</taxon>
        <taxon>Viridiplantae</taxon>
        <taxon>Streptophyta</taxon>
        <taxon>Embryophyta</taxon>
        <taxon>Tracheophyta</taxon>
        <taxon>Spermatophyta</taxon>
        <taxon>Magnoliopsida</taxon>
        <taxon>Liliopsida</taxon>
        <taxon>Poales</taxon>
        <taxon>Poaceae</taxon>
        <taxon>PACMAD clade</taxon>
        <taxon>Panicoideae</taxon>
        <taxon>Andropogonodae</taxon>
        <taxon>Andropogoneae</taxon>
        <taxon>Tripsacinae</taxon>
        <taxon>Zea</taxon>
    </lineage>
</organism>
<proteinExistence type="predicted"/>
<dbReference type="EMBL" id="CM000784">
    <property type="protein sequence ID" value="AQK98626.1"/>
    <property type="molecule type" value="Genomic_DNA"/>
</dbReference>
<dbReference type="AlphaFoldDB" id="A0A1D6G640"/>
<evidence type="ECO:0000259" key="1">
    <source>
        <dbReference type="Pfam" id="PF20428"/>
    </source>
</evidence>
<protein>
    <submittedName>
        <fullName evidence="2">Transcription factor TFIIE alpha subunit</fullName>
    </submittedName>
</protein>
<dbReference type="InterPro" id="IPR008803">
    <property type="entry name" value="RHD3/Sey1"/>
</dbReference>
<dbReference type="PANTHER" id="PTHR45923">
    <property type="entry name" value="PROTEIN SEY1"/>
    <property type="match status" value="1"/>
</dbReference>
<dbReference type="EMBL" id="CM000784">
    <property type="protein sequence ID" value="AQK98652.1"/>
    <property type="molecule type" value="Genomic_DNA"/>
</dbReference>
<accession>A0A1D6G640</accession>
<dbReference type="InterPro" id="IPR046758">
    <property type="entry name" value="Sey1/RHD3-like_3HB"/>
</dbReference>
<gene>
    <name evidence="2" type="ORF">ZEAMMB73_Zm00001d012032</name>
</gene>
<dbReference type="EMBL" id="CM000784">
    <property type="protein sequence ID" value="AQK98623.1"/>
    <property type="molecule type" value="Genomic_DNA"/>
</dbReference>
<feature type="domain" description="Sey1/RHD3-like three-helix bundle" evidence="1">
    <location>
        <begin position="3"/>
        <end position="82"/>
    </location>
</feature>
<name>A0A1D6G640_MAIZE</name>
<dbReference type="Pfam" id="PF20428">
    <property type="entry name" value="Sey1_3HB"/>
    <property type="match status" value="1"/>
</dbReference>
<evidence type="ECO:0000313" key="2">
    <source>
        <dbReference type="EMBL" id="AQK98623.1"/>
    </source>
</evidence>
<reference evidence="2" key="1">
    <citation type="submission" date="2015-12" db="EMBL/GenBank/DDBJ databases">
        <title>Update maize B73 reference genome by single molecule sequencing technologies.</title>
        <authorList>
            <consortium name="Maize Genome Sequencing Project"/>
            <person name="Ware D."/>
        </authorList>
    </citation>
    <scope>NUCLEOTIDE SEQUENCE</scope>
    <source>
        <tissue evidence="2">Seedling</tissue>
    </source>
</reference>
<dbReference type="PANTHER" id="PTHR45923:SF2">
    <property type="entry name" value="PROTEIN SEY1"/>
    <property type="match status" value="1"/>
</dbReference>
<sequence>MKLTCVLSAFKLDEPTEKVLLMKLEKHGRSVAESKAKEEAGRVLICMKDRSSTQFSRDAGSMPKVWTGKEDIKAITKTVRSVVRQMLIFNTLYIEYC</sequence>